<evidence type="ECO:0000313" key="8">
    <source>
        <dbReference type="Proteomes" id="UP000475325"/>
    </source>
</evidence>
<dbReference type="EMBL" id="SOZJ01000006">
    <property type="protein sequence ID" value="TGJ65243.1"/>
    <property type="molecule type" value="Genomic_DNA"/>
</dbReference>
<dbReference type="PANTHER" id="PTHR47936">
    <property type="entry name" value="PPR_LONG DOMAIN-CONTAINING PROTEIN"/>
    <property type="match status" value="1"/>
</dbReference>
<comment type="similarity">
    <text evidence="1">Belongs to the CCM1 family.</text>
</comment>
<comment type="subunit">
    <text evidence="4">Binds to mitochondrial small subunit 15S rRNA.</text>
</comment>
<organism evidence="5 8">
    <name type="scientific">Orbilia oligospora</name>
    <name type="common">Nematode-trapping fungus</name>
    <name type="synonym">Arthrobotrys oligospora</name>
    <dbReference type="NCBI Taxonomy" id="2813651"/>
    <lineage>
        <taxon>Eukaryota</taxon>
        <taxon>Fungi</taxon>
        <taxon>Dikarya</taxon>
        <taxon>Ascomycota</taxon>
        <taxon>Pezizomycotina</taxon>
        <taxon>Orbiliomycetes</taxon>
        <taxon>Orbiliales</taxon>
        <taxon>Orbiliaceae</taxon>
        <taxon>Orbilia</taxon>
    </lineage>
</organism>
<gene>
    <name evidence="6" type="ORF">EYR41_009231</name>
    <name evidence="5" type="ORF">TWF102_008952</name>
</gene>
<evidence type="ECO:0000256" key="3">
    <source>
        <dbReference type="ARBA" id="ARBA00044493"/>
    </source>
</evidence>
<sequence>MRPHILSRTEVIGRQTSSLWKIYSRPRAFPVWTRVLSAPCPRFTNLRALDDILCRRFTRVQNGDGKYGGGEGQAISKAASVVPPALEHKSAKDLKRTNEESLTGLQNDSRLVTFWGSFNCKSTKPNQLFKSYLQLPVPRLQYLSQEQVYGLLSRISIIKKGDENTMLQYLTIIDDMKTGRVPIPRYHWNTAISFVAKCYRHLTDHDLQSGLFLWKEMERSAGVLADATTFNILFHLATNSNMAHLPLMILKEMKRRNIPMDRFSYVNLIMYYGKQGDGRGIRHAYREFIRTGEVVDIVVLNAVMTALIDAGEPQAAEDVLMHLIQLPTKLKSEPSSEDQSARKLHKDIRNLRWILAQQGFDPRMDLRLAPLAPDLVSFAIFIDYHARETADFGKILSLLNDLSECGINPEASILQSLFKGFALHGSVRYTPWTLQRLNAVFDAFMNRGYCINQDATLWCLRAHVILAGKKRGREVWEIVKMRWIEQGGNESEISEVEHRLSRMKKDL</sequence>
<evidence type="ECO:0000256" key="4">
    <source>
        <dbReference type="ARBA" id="ARBA00044511"/>
    </source>
</evidence>
<reference evidence="6 7" key="1">
    <citation type="submission" date="2019-03" db="EMBL/GenBank/DDBJ databases">
        <title>Nematode-trapping fungi genome.</title>
        <authorList>
            <person name="Vidal-Diez De Ulzurrun G."/>
        </authorList>
    </citation>
    <scope>NUCLEOTIDE SEQUENCE [LARGE SCALE GENOMIC DNA]</scope>
    <source>
        <strain evidence="6 7">TWF154</strain>
    </source>
</reference>
<dbReference type="AlphaFoldDB" id="A0A7C8N4M7"/>
<evidence type="ECO:0000313" key="6">
    <source>
        <dbReference type="EMBL" id="TGJ65243.1"/>
    </source>
</evidence>
<keyword evidence="2" id="KW-0677">Repeat</keyword>
<dbReference type="EMBL" id="WIQW01000058">
    <property type="protein sequence ID" value="KAF3091077.1"/>
    <property type="molecule type" value="Genomic_DNA"/>
</dbReference>
<dbReference type="Proteomes" id="UP000475325">
    <property type="component" value="Unassembled WGS sequence"/>
</dbReference>
<dbReference type="OrthoDB" id="1908178at2759"/>
<dbReference type="Gene3D" id="1.25.40.10">
    <property type="entry name" value="Tetratricopeptide repeat domain"/>
    <property type="match status" value="1"/>
</dbReference>
<protein>
    <recommendedName>
        <fullName evidence="9">Pentatricopeptide repeat-containing protein</fullName>
    </recommendedName>
</protein>
<comment type="function">
    <text evidence="3">Regulates mitochondrial small subunit maturation by controlling 15S rRNA 5'-end processing. Localizes to the 5' precursor of the 15S rRNA in a position that is subsequently occupied by mS47 in the mature yeast mtSSU. Uses structure and sequence-specific RNA recognition, binding to a single-stranded region of the precursor and specifically recognizing bases -6 to -1. The exchange of Ccm1 for mS47 is coupled to the irreversible removal of precursor rRNA that is accompanied by conformational changes of the mitoribosomal proteins uS5m and mS26. These conformational changes signal completion of 5'-end rRNA processing through protection of the mature 5'-end of the 15S rRNA and stabilization of mS47. The removal of the 5' precursor together with the dissociation of Ccm1 may be catalyzed by the 5'-3' exoribonuclease Pet127. Involved in the specific removal of group I introns in mitochondrial encoded transcripts.</text>
</comment>
<evidence type="ECO:0000313" key="5">
    <source>
        <dbReference type="EMBL" id="KAF3091077.1"/>
    </source>
</evidence>
<comment type="caution">
    <text evidence="5">The sequence shown here is derived from an EMBL/GenBank/DDBJ whole genome shotgun (WGS) entry which is preliminary data.</text>
</comment>
<dbReference type="PANTHER" id="PTHR47936:SF1">
    <property type="entry name" value="PENTATRICOPEPTIDE REPEAT-CONTAINING PROTEIN GUN1, CHLOROPLASTIC"/>
    <property type="match status" value="1"/>
</dbReference>
<dbReference type="InterPro" id="IPR011990">
    <property type="entry name" value="TPR-like_helical_dom_sf"/>
</dbReference>
<evidence type="ECO:0008006" key="9">
    <source>
        <dbReference type="Google" id="ProtNLM"/>
    </source>
</evidence>
<reference evidence="5 8" key="2">
    <citation type="submission" date="2019-06" db="EMBL/GenBank/DDBJ databases">
        <authorList>
            <person name="Palmer J.M."/>
        </authorList>
    </citation>
    <scope>NUCLEOTIDE SEQUENCE [LARGE SCALE GENOMIC DNA]</scope>
    <source>
        <strain evidence="5 8">TWF102</strain>
    </source>
</reference>
<proteinExistence type="inferred from homology"/>
<accession>A0A7C8N4M7</accession>
<evidence type="ECO:0000256" key="1">
    <source>
        <dbReference type="ARBA" id="ARBA00006192"/>
    </source>
</evidence>
<evidence type="ECO:0000313" key="7">
    <source>
        <dbReference type="Proteomes" id="UP000297595"/>
    </source>
</evidence>
<evidence type="ECO:0000256" key="2">
    <source>
        <dbReference type="ARBA" id="ARBA00022737"/>
    </source>
</evidence>
<name>A0A7C8N4M7_ORBOL</name>
<dbReference type="Proteomes" id="UP000297595">
    <property type="component" value="Unassembled WGS sequence"/>
</dbReference>